<keyword evidence="3" id="KW-1185">Reference proteome</keyword>
<sequence length="156" mass="16914">MFGFSVPSYAALLSKPRCDFCGRKGHSMAQCFKFSTPSVTASQIPCDHPSQMQKTIPAPTLDPSVICTEFAGATATSFANDPQSAHFSTYLADPTSPTNPLKLNTSSVWIADTGATSHMTPHRHWFHNYQPYITPIRLADGSIVYSAGIGTVQFQP</sequence>
<dbReference type="InterPro" id="IPR054722">
    <property type="entry name" value="PolX-like_BBD"/>
</dbReference>
<gene>
    <name evidence="2" type="ORF">SISNIDRAFT_414166</name>
</gene>
<dbReference type="Pfam" id="PF22936">
    <property type="entry name" value="Pol_BBD"/>
    <property type="match status" value="1"/>
</dbReference>
<organism evidence="2 3">
    <name type="scientific">Sistotremastrum niveocremeum HHB9708</name>
    <dbReference type="NCBI Taxonomy" id="1314777"/>
    <lineage>
        <taxon>Eukaryota</taxon>
        <taxon>Fungi</taxon>
        <taxon>Dikarya</taxon>
        <taxon>Basidiomycota</taxon>
        <taxon>Agaricomycotina</taxon>
        <taxon>Agaricomycetes</taxon>
        <taxon>Sistotremastrales</taxon>
        <taxon>Sistotremastraceae</taxon>
        <taxon>Sertulicium</taxon>
        <taxon>Sertulicium niveocremeum</taxon>
    </lineage>
</organism>
<accession>A0A164SDA5</accession>
<feature type="domain" description="Retrovirus-related Pol polyprotein from transposon TNT 1-94-like beta-barrel" evidence="1">
    <location>
        <begin position="109"/>
        <end position="155"/>
    </location>
</feature>
<dbReference type="Proteomes" id="UP000076722">
    <property type="component" value="Unassembled WGS sequence"/>
</dbReference>
<protein>
    <recommendedName>
        <fullName evidence="1">Retrovirus-related Pol polyprotein from transposon TNT 1-94-like beta-barrel domain-containing protein</fullName>
    </recommendedName>
</protein>
<dbReference type="STRING" id="1314777.A0A164SDA5"/>
<evidence type="ECO:0000313" key="3">
    <source>
        <dbReference type="Proteomes" id="UP000076722"/>
    </source>
</evidence>
<evidence type="ECO:0000259" key="1">
    <source>
        <dbReference type="Pfam" id="PF22936"/>
    </source>
</evidence>
<evidence type="ECO:0000313" key="2">
    <source>
        <dbReference type="EMBL" id="KZS91367.1"/>
    </source>
</evidence>
<name>A0A164SDA5_9AGAM</name>
<dbReference type="AlphaFoldDB" id="A0A164SDA5"/>
<proteinExistence type="predicted"/>
<reference evidence="2 3" key="1">
    <citation type="journal article" date="2016" name="Mol. Biol. Evol.">
        <title>Comparative Genomics of Early-Diverging Mushroom-Forming Fungi Provides Insights into the Origins of Lignocellulose Decay Capabilities.</title>
        <authorList>
            <person name="Nagy L.G."/>
            <person name="Riley R."/>
            <person name="Tritt A."/>
            <person name="Adam C."/>
            <person name="Daum C."/>
            <person name="Floudas D."/>
            <person name="Sun H."/>
            <person name="Yadav J.S."/>
            <person name="Pangilinan J."/>
            <person name="Larsson K.H."/>
            <person name="Matsuura K."/>
            <person name="Barry K."/>
            <person name="Labutti K."/>
            <person name="Kuo R."/>
            <person name="Ohm R.A."/>
            <person name="Bhattacharya S.S."/>
            <person name="Shirouzu T."/>
            <person name="Yoshinaga Y."/>
            <person name="Martin F.M."/>
            <person name="Grigoriev I.V."/>
            <person name="Hibbett D.S."/>
        </authorList>
    </citation>
    <scope>NUCLEOTIDE SEQUENCE [LARGE SCALE GENOMIC DNA]</scope>
    <source>
        <strain evidence="2 3">HHB9708</strain>
    </source>
</reference>
<feature type="non-terminal residue" evidence="2">
    <location>
        <position position="156"/>
    </location>
</feature>
<dbReference type="EMBL" id="KV419416">
    <property type="protein sequence ID" value="KZS91367.1"/>
    <property type="molecule type" value="Genomic_DNA"/>
</dbReference>